<dbReference type="EMBL" id="BAMD01000131">
    <property type="protein sequence ID" value="GAF05813.1"/>
    <property type="molecule type" value="Genomic_DNA"/>
</dbReference>
<name>W7YEB9_9BACT</name>
<evidence type="ECO:0000313" key="2">
    <source>
        <dbReference type="Proteomes" id="UP000019402"/>
    </source>
</evidence>
<gene>
    <name evidence="1" type="ORF">JCM21142_114567</name>
</gene>
<sequence length="75" mass="8731">MTDKQKVEQKLCSVNLAISEINKRIKDETIGKAIQLIKKRSMLMLKQEVYKNWLSNSFASKKLTYNITEVVNNNK</sequence>
<reference evidence="1 2" key="1">
    <citation type="journal article" date="2014" name="Genome Announc.">
        <title>Draft Genome Sequence of Cytophaga fermentans JCM 21142T, a Facultative Anaerobe Isolated from Marine Mud.</title>
        <authorList>
            <person name="Starns D."/>
            <person name="Oshima K."/>
            <person name="Suda W."/>
            <person name="Iino T."/>
            <person name="Yuki M."/>
            <person name="Inoue J."/>
            <person name="Kitamura K."/>
            <person name="Iida T."/>
            <person name="Darby A."/>
            <person name="Hattori M."/>
            <person name="Ohkuma M."/>
        </authorList>
    </citation>
    <scope>NUCLEOTIDE SEQUENCE [LARGE SCALE GENOMIC DNA]</scope>
    <source>
        <strain evidence="1 2">JCM 21142</strain>
    </source>
</reference>
<dbReference type="STRING" id="869213.GCA_000517085_01900"/>
<dbReference type="AlphaFoldDB" id="W7YEB9"/>
<comment type="caution">
    <text evidence="1">The sequence shown here is derived from an EMBL/GenBank/DDBJ whole genome shotgun (WGS) entry which is preliminary data.</text>
</comment>
<keyword evidence="2" id="KW-1185">Reference proteome</keyword>
<accession>W7YEB9</accession>
<protein>
    <submittedName>
        <fullName evidence="1">Uncharacterized protein</fullName>
    </submittedName>
</protein>
<evidence type="ECO:0000313" key="1">
    <source>
        <dbReference type="EMBL" id="GAF05813.1"/>
    </source>
</evidence>
<organism evidence="1 2">
    <name type="scientific">Saccharicrinis fermentans DSM 9555 = JCM 21142</name>
    <dbReference type="NCBI Taxonomy" id="869213"/>
    <lineage>
        <taxon>Bacteria</taxon>
        <taxon>Pseudomonadati</taxon>
        <taxon>Bacteroidota</taxon>
        <taxon>Bacteroidia</taxon>
        <taxon>Marinilabiliales</taxon>
        <taxon>Marinilabiliaceae</taxon>
        <taxon>Saccharicrinis</taxon>
    </lineage>
</organism>
<proteinExistence type="predicted"/>
<dbReference type="Proteomes" id="UP000019402">
    <property type="component" value="Unassembled WGS sequence"/>
</dbReference>
<dbReference type="RefSeq" id="WP_027471604.1">
    <property type="nucleotide sequence ID" value="NZ_BAMD01000131.1"/>
</dbReference>